<proteinExistence type="predicted"/>
<reference evidence="3 5" key="3">
    <citation type="submission" date="2024-08" db="EMBL/GenBank/DDBJ databases">
        <authorList>
            <person name="Wei W."/>
        </authorList>
    </citation>
    <scope>NUCLEOTIDE SEQUENCE [LARGE SCALE GENOMIC DNA]</scope>
    <source>
        <strain evidence="3 5">XU2</strain>
    </source>
</reference>
<reference evidence="2 4" key="1">
    <citation type="submission" date="2019-07" db="EMBL/GenBank/DDBJ databases">
        <authorList>
            <person name="Qu J.-H."/>
        </authorList>
    </citation>
    <scope>NUCLEOTIDE SEQUENCE [LARGE SCALE GENOMIC DNA]</scope>
    <source>
        <strain evidence="2 4">MDT1-10-3</strain>
    </source>
</reference>
<dbReference type="SUPFAM" id="SSF52949">
    <property type="entry name" value="Macro domain-like"/>
    <property type="match status" value="1"/>
</dbReference>
<name>A0A5M8QR77_9BACT</name>
<dbReference type="Gene3D" id="3.40.220.10">
    <property type="entry name" value="Leucine Aminopeptidase, subunit E, domain 1"/>
    <property type="match status" value="1"/>
</dbReference>
<evidence type="ECO:0000313" key="4">
    <source>
        <dbReference type="Proteomes" id="UP000323866"/>
    </source>
</evidence>
<evidence type="ECO:0000259" key="1">
    <source>
        <dbReference type="PROSITE" id="PS51154"/>
    </source>
</evidence>
<accession>A0A5M8QR77</accession>
<dbReference type="PANTHER" id="PTHR11106">
    <property type="entry name" value="GANGLIOSIDE INDUCED DIFFERENTIATION ASSOCIATED PROTEIN 2-RELATED"/>
    <property type="match status" value="1"/>
</dbReference>
<dbReference type="AlphaFoldDB" id="A0A5M8QR77"/>
<dbReference type="EC" id="3.1.1.106" evidence="3"/>
<sequence length="181" mass="19285">MANSGSLSLRIKLLQGDITKVTADAIVNAANSSLLGGGGVDGAIHRAGGPAILEACRKIVARQGGCSPGEAVITTGGNLLARHVIHTVGPVWTGGQKREPEILANCYRNSLQLAQEQDLETIAFPNISTGVYGYPKDKAATVAVRTVVDFLQQHPLPKQVLFVVFDEENRRLYEQELAAIE</sequence>
<dbReference type="RefSeq" id="WP_149097126.1">
    <property type="nucleotide sequence ID" value="NZ_BMMG01000001.1"/>
</dbReference>
<feature type="domain" description="Macro" evidence="1">
    <location>
        <begin position="1"/>
        <end position="181"/>
    </location>
</feature>
<protein>
    <submittedName>
        <fullName evidence="2">O-acetyl-ADP-ribose deacetylase</fullName>
        <ecNumber evidence="3">3.1.1.106</ecNumber>
    </submittedName>
</protein>
<dbReference type="Proteomes" id="UP001570846">
    <property type="component" value="Unassembled WGS sequence"/>
</dbReference>
<dbReference type="SMART" id="SM00506">
    <property type="entry name" value="A1pp"/>
    <property type="match status" value="1"/>
</dbReference>
<organism evidence="2 4">
    <name type="scientific">Rufibacter glacialis</name>
    <dbReference type="NCBI Taxonomy" id="1259555"/>
    <lineage>
        <taxon>Bacteria</taxon>
        <taxon>Pseudomonadati</taxon>
        <taxon>Bacteroidota</taxon>
        <taxon>Cytophagia</taxon>
        <taxon>Cytophagales</taxon>
        <taxon>Hymenobacteraceae</taxon>
        <taxon>Rufibacter</taxon>
    </lineage>
</organism>
<evidence type="ECO:0000313" key="2">
    <source>
        <dbReference type="EMBL" id="KAA6437504.1"/>
    </source>
</evidence>
<dbReference type="EMBL" id="VKKZ01000010">
    <property type="protein sequence ID" value="KAA6437504.1"/>
    <property type="molecule type" value="Genomic_DNA"/>
</dbReference>
<keyword evidence="3" id="KW-0378">Hydrolase</keyword>
<keyword evidence="5" id="KW-1185">Reference proteome</keyword>
<dbReference type="CDD" id="cd02908">
    <property type="entry name" value="Macro_OAADPr_deacetylase"/>
    <property type="match status" value="1"/>
</dbReference>
<dbReference type="InterPro" id="IPR043472">
    <property type="entry name" value="Macro_dom-like"/>
</dbReference>
<evidence type="ECO:0000313" key="5">
    <source>
        <dbReference type="Proteomes" id="UP001570846"/>
    </source>
</evidence>
<dbReference type="PROSITE" id="PS51154">
    <property type="entry name" value="MACRO"/>
    <property type="match status" value="1"/>
</dbReference>
<dbReference type="PANTHER" id="PTHR11106:SF27">
    <property type="entry name" value="MACRO DOMAIN-CONTAINING PROTEIN"/>
    <property type="match status" value="1"/>
</dbReference>
<dbReference type="Pfam" id="PF01661">
    <property type="entry name" value="Macro"/>
    <property type="match status" value="1"/>
</dbReference>
<evidence type="ECO:0000313" key="3">
    <source>
        <dbReference type="EMBL" id="MFA1772855.1"/>
    </source>
</evidence>
<comment type="caution">
    <text evidence="2">The sequence shown here is derived from an EMBL/GenBank/DDBJ whole genome shotgun (WGS) entry which is preliminary data.</text>
</comment>
<dbReference type="OrthoDB" id="6194521at2"/>
<dbReference type="InterPro" id="IPR002589">
    <property type="entry name" value="Macro_dom"/>
</dbReference>
<dbReference type="Proteomes" id="UP000323866">
    <property type="component" value="Unassembled WGS sequence"/>
</dbReference>
<reference evidence="2 4" key="2">
    <citation type="submission" date="2019-09" db="EMBL/GenBank/DDBJ databases">
        <title>A bacterium isolated from glacier soil.</title>
        <authorList>
            <person name="Liu Q."/>
        </authorList>
    </citation>
    <scope>NUCLEOTIDE SEQUENCE [LARGE SCALE GENOMIC DNA]</scope>
    <source>
        <strain evidence="2 4">MDT1-10-3</strain>
    </source>
</reference>
<dbReference type="GO" id="GO:0061463">
    <property type="term" value="F:O-acetyl-ADP-ribose deacetylase activity"/>
    <property type="evidence" value="ECO:0007669"/>
    <property type="project" value="UniProtKB-EC"/>
</dbReference>
<dbReference type="EMBL" id="JBGOGF010000009">
    <property type="protein sequence ID" value="MFA1772855.1"/>
    <property type="molecule type" value="Genomic_DNA"/>
</dbReference>
<dbReference type="NCBIfam" id="NF001664">
    <property type="entry name" value="PRK00431.1-6"/>
    <property type="match status" value="1"/>
</dbReference>
<gene>
    <name evidence="3" type="ORF">ACD591_16255</name>
    <name evidence="2" type="ORF">FOE74_03095</name>
</gene>